<accession>A0ABV0J549</accession>
<dbReference type="EMBL" id="JAMPKM010000003">
    <property type="protein sequence ID" value="MEP0816769.1"/>
    <property type="molecule type" value="Genomic_DNA"/>
</dbReference>
<sequence>MAFESLHHVLGSFENQGGWQERQQFKRLLAYWPEVVGLAVASQTKPVAIQRGVLKVATSSPAWAQNLIFERQRILEKLNTRLTIELTDIRFSTAQWHSSQRENSAVTSGPEANPWQDHPSHVANFQAPNQSPPVQAAAPKDPQTAFQAWSALVQQRSQHLPSCPRCHCATPPGELQRWSVCALCVAQQWRG</sequence>
<dbReference type="PANTHER" id="PTHR36456">
    <property type="entry name" value="UPF0232 PROTEIN SCO3875"/>
    <property type="match status" value="1"/>
</dbReference>
<keyword evidence="3" id="KW-1185">Reference proteome</keyword>
<proteinExistence type="predicted"/>
<organism evidence="2 3">
    <name type="scientific">Trichocoleus desertorum GB2-A4</name>
    <dbReference type="NCBI Taxonomy" id="2933944"/>
    <lineage>
        <taxon>Bacteria</taxon>
        <taxon>Bacillati</taxon>
        <taxon>Cyanobacteriota</taxon>
        <taxon>Cyanophyceae</taxon>
        <taxon>Leptolyngbyales</taxon>
        <taxon>Trichocoleusaceae</taxon>
        <taxon>Trichocoleus</taxon>
    </lineage>
</organism>
<name>A0ABV0J549_9CYAN</name>
<evidence type="ECO:0000256" key="1">
    <source>
        <dbReference type="SAM" id="MobiDB-lite"/>
    </source>
</evidence>
<dbReference type="Pfam" id="PF05258">
    <property type="entry name" value="DciA"/>
    <property type="match status" value="1"/>
</dbReference>
<protein>
    <submittedName>
        <fullName evidence="2">DciA family protein</fullName>
    </submittedName>
</protein>
<reference evidence="2 3" key="1">
    <citation type="submission" date="2022-04" db="EMBL/GenBank/DDBJ databases">
        <title>Positive selection, recombination, and allopatry shape intraspecific diversity of widespread and dominant cyanobacteria.</title>
        <authorList>
            <person name="Wei J."/>
            <person name="Shu W."/>
            <person name="Hu C."/>
        </authorList>
    </citation>
    <scope>NUCLEOTIDE SEQUENCE [LARGE SCALE GENOMIC DNA]</scope>
    <source>
        <strain evidence="2 3">GB2-A4</strain>
    </source>
</reference>
<dbReference type="RefSeq" id="WP_190438808.1">
    <property type="nucleotide sequence ID" value="NZ_JAMPKM010000003.1"/>
</dbReference>
<dbReference type="Proteomes" id="UP001464891">
    <property type="component" value="Unassembled WGS sequence"/>
</dbReference>
<dbReference type="InterPro" id="IPR007922">
    <property type="entry name" value="DciA-like"/>
</dbReference>
<feature type="region of interest" description="Disordered" evidence="1">
    <location>
        <begin position="100"/>
        <end position="138"/>
    </location>
</feature>
<evidence type="ECO:0000313" key="3">
    <source>
        <dbReference type="Proteomes" id="UP001464891"/>
    </source>
</evidence>
<gene>
    <name evidence="2" type="ORF">NC998_06645</name>
</gene>
<comment type="caution">
    <text evidence="2">The sequence shown here is derived from an EMBL/GenBank/DDBJ whole genome shotgun (WGS) entry which is preliminary data.</text>
</comment>
<dbReference type="PANTHER" id="PTHR36456:SF1">
    <property type="entry name" value="UPF0232 PROTEIN SCO3875"/>
    <property type="match status" value="1"/>
</dbReference>
<evidence type="ECO:0000313" key="2">
    <source>
        <dbReference type="EMBL" id="MEP0816769.1"/>
    </source>
</evidence>